<evidence type="ECO:0000259" key="2">
    <source>
        <dbReference type="Pfam" id="PF10979"/>
    </source>
</evidence>
<feature type="region of interest" description="Disordered" evidence="1">
    <location>
        <begin position="373"/>
        <end position="410"/>
    </location>
</feature>
<sequence>MADEDAADDGRPTAEVRALLAALTGAYERGWQPADLLHLTRRAAESPPTLAAAVLLHEARQSGAADRAPTEWSDQLRAVAEQYPEQARLADRIPVPDTAGAHLAGALTAGRSGFVGFQLSELAAEWNRLPDWMIVLPPPSQWPAEGAAPSAQWPAEGAGSDAVATGTAGTPDPRTLGRIRGLLAKAERTEFAEEAEAFTAKAQELMTRYSITTALLRSRAHTGGAVVHSRRFHLENPYLKQKAHLLTAIGDANRVRTVLFGDLDIVTAVGTPIDLEQVDLLFTSLLVQSAHSLQSAAEAGRSGSRTTGFRKAFLAGFASRIGQRLRDADARATEAAAAEESIPLSDLLPVLATTSAAVDAEFTRLFPSTRTARSRPVDARGWHAGQAAADNAPLPQGGRALRPKQGKSRP</sequence>
<dbReference type="Pfam" id="PF10979">
    <property type="entry name" value="DUF2786"/>
    <property type="match status" value="1"/>
</dbReference>
<accession>A0ABW2RXW0</accession>
<reference evidence="4" key="1">
    <citation type="journal article" date="2019" name="Int. J. Syst. Evol. Microbiol.">
        <title>The Global Catalogue of Microorganisms (GCM) 10K type strain sequencing project: providing services to taxonomists for standard genome sequencing and annotation.</title>
        <authorList>
            <consortium name="The Broad Institute Genomics Platform"/>
            <consortium name="The Broad Institute Genome Sequencing Center for Infectious Disease"/>
            <person name="Wu L."/>
            <person name="Ma J."/>
        </authorList>
    </citation>
    <scope>NUCLEOTIDE SEQUENCE [LARGE SCALE GENOMIC DNA]</scope>
    <source>
        <strain evidence="4">ICMP 19430</strain>
    </source>
</reference>
<organism evidence="3 4">
    <name type="scientific">Rhodococcus daqingensis</name>
    <dbReference type="NCBI Taxonomy" id="2479363"/>
    <lineage>
        <taxon>Bacteria</taxon>
        <taxon>Bacillati</taxon>
        <taxon>Actinomycetota</taxon>
        <taxon>Actinomycetes</taxon>
        <taxon>Mycobacteriales</taxon>
        <taxon>Nocardiaceae</taxon>
        <taxon>Rhodococcus</taxon>
    </lineage>
</organism>
<proteinExistence type="predicted"/>
<name>A0ABW2RXW0_9NOCA</name>
<keyword evidence="4" id="KW-1185">Reference proteome</keyword>
<evidence type="ECO:0000256" key="1">
    <source>
        <dbReference type="SAM" id="MobiDB-lite"/>
    </source>
</evidence>
<protein>
    <submittedName>
        <fullName evidence="3">DUF2786 domain-containing protein</fullName>
    </submittedName>
</protein>
<dbReference type="EMBL" id="JBHTCS010000014">
    <property type="protein sequence ID" value="MFC7448708.1"/>
    <property type="molecule type" value="Genomic_DNA"/>
</dbReference>
<comment type="caution">
    <text evidence="3">The sequence shown here is derived from an EMBL/GenBank/DDBJ whole genome shotgun (WGS) entry which is preliminary data.</text>
</comment>
<dbReference type="Proteomes" id="UP001596484">
    <property type="component" value="Unassembled WGS sequence"/>
</dbReference>
<feature type="region of interest" description="Disordered" evidence="1">
    <location>
        <begin position="143"/>
        <end position="171"/>
    </location>
</feature>
<feature type="compositionally biased region" description="Basic residues" evidence="1">
    <location>
        <begin position="401"/>
        <end position="410"/>
    </location>
</feature>
<gene>
    <name evidence="3" type="ORF">ACFQS9_12490</name>
</gene>
<dbReference type="RefSeq" id="WP_378405046.1">
    <property type="nucleotide sequence ID" value="NZ_JBHTCS010000014.1"/>
</dbReference>
<evidence type="ECO:0000313" key="3">
    <source>
        <dbReference type="EMBL" id="MFC7448708.1"/>
    </source>
</evidence>
<feature type="domain" description="DUF2786" evidence="2">
    <location>
        <begin position="175"/>
        <end position="212"/>
    </location>
</feature>
<dbReference type="InterPro" id="IPR024498">
    <property type="entry name" value="DUF2786"/>
</dbReference>
<evidence type="ECO:0000313" key="4">
    <source>
        <dbReference type="Proteomes" id="UP001596484"/>
    </source>
</evidence>